<evidence type="ECO:0000313" key="2">
    <source>
        <dbReference type="Proteomes" id="UP001174694"/>
    </source>
</evidence>
<name>A0AA38R246_9PEZI</name>
<dbReference type="AlphaFoldDB" id="A0AA38R246"/>
<comment type="caution">
    <text evidence="1">The sequence shown here is derived from an EMBL/GenBank/DDBJ whole genome shotgun (WGS) entry which is preliminary data.</text>
</comment>
<accession>A0AA38R246</accession>
<organism evidence="1 2">
    <name type="scientific">Pleurostoma richardsiae</name>
    <dbReference type="NCBI Taxonomy" id="41990"/>
    <lineage>
        <taxon>Eukaryota</taxon>
        <taxon>Fungi</taxon>
        <taxon>Dikarya</taxon>
        <taxon>Ascomycota</taxon>
        <taxon>Pezizomycotina</taxon>
        <taxon>Sordariomycetes</taxon>
        <taxon>Sordariomycetidae</taxon>
        <taxon>Calosphaeriales</taxon>
        <taxon>Pleurostomataceae</taxon>
        <taxon>Pleurostoma</taxon>
    </lineage>
</organism>
<gene>
    <name evidence="1" type="ORF">NKR23_g12407</name>
</gene>
<dbReference type="Proteomes" id="UP001174694">
    <property type="component" value="Unassembled WGS sequence"/>
</dbReference>
<keyword evidence="2" id="KW-1185">Reference proteome</keyword>
<reference evidence="1" key="1">
    <citation type="submission" date="2022-07" db="EMBL/GenBank/DDBJ databases">
        <title>Fungi with potential for degradation of polypropylene.</title>
        <authorList>
            <person name="Gostincar C."/>
        </authorList>
    </citation>
    <scope>NUCLEOTIDE SEQUENCE</scope>
    <source>
        <strain evidence="1">EXF-13308</strain>
    </source>
</reference>
<dbReference type="EMBL" id="JANBVO010000120">
    <property type="protein sequence ID" value="KAJ9129927.1"/>
    <property type="molecule type" value="Genomic_DNA"/>
</dbReference>
<sequence>MAEISKPYGFKMLQIGRAITRAEIARGVRGQMLASGADAPAGLSSAGERPLAYTPHPPTPRFFLDDSAGETELAWDIRPDCTYWLSLKGSQSEFKRDGESDDAAVKQVAAAASLALYNRYYLHTAAVPSQPDLSRDQKTISLTISHLTMTHWSATIVPLINEIHRWGLSKHGPSCERAIKAVLQVDVHERLG</sequence>
<evidence type="ECO:0000313" key="1">
    <source>
        <dbReference type="EMBL" id="KAJ9129927.1"/>
    </source>
</evidence>
<proteinExistence type="predicted"/>
<protein>
    <submittedName>
        <fullName evidence="1">Uncharacterized protein</fullName>
    </submittedName>
</protein>